<accession>A0ACA9K3J8</accession>
<keyword evidence="2" id="KW-1185">Reference proteome</keyword>
<evidence type="ECO:0000313" key="1">
    <source>
        <dbReference type="EMBL" id="CAG8449995.1"/>
    </source>
</evidence>
<dbReference type="Proteomes" id="UP000789702">
    <property type="component" value="Unassembled WGS sequence"/>
</dbReference>
<protein>
    <submittedName>
        <fullName evidence="1">11732_t:CDS:1</fullName>
    </submittedName>
</protein>
<evidence type="ECO:0000313" key="2">
    <source>
        <dbReference type="Proteomes" id="UP000789702"/>
    </source>
</evidence>
<reference evidence="1" key="1">
    <citation type="submission" date="2021-06" db="EMBL/GenBank/DDBJ databases">
        <authorList>
            <person name="Kallberg Y."/>
            <person name="Tangrot J."/>
            <person name="Rosling A."/>
        </authorList>
    </citation>
    <scope>NUCLEOTIDE SEQUENCE</scope>
    <source>
        <strain evidence="1">IL203A</strain>
    </source>
</reference>
<sequence>MAFQFMFKDSCTYIESKETVKEIGFDANRYIGIRYPDNYPEIIRLII</sequence>
<dbReference type="EMBL" id="CAJVPU010000425">
    <property type="protein sequence ID" value="CAG8449995.1"/>
    <property type="molecule type" value="Genomic_DNA"/>
</dbReference>
<name>A0ACA9K3J8_9GLOM</name>
<comment type="caution">
    <text evidence="1">The sequence shown here is derived from an EMBL/GenBank/DDBJ whole genome shotgun (WGS) entry which is preliminary data.</text>
</comment>
<gene>
    <name evidence="1" type="ORF">DHETER_LOCUS787</name>
</gene>
<organism evidence="1 2">
    <name type="scientific">Dentiscutata heterogama</name>
    <dbReference type="NCBI Taxonomy" id="1316150"/>
    <lineage>
        <taxon>Eukaryota</taxon>
        <taxon>Fungi</taxon>
        <taxon>Fungi incertae sedis</taxon>
        <taxon>Mucoromycota</taxon>
        <taxon>Glomeromycotina</taxon>
        <taxon>Glomeromycetes</taxon>
        <taxon>Diversisporales</taxon>
        <taxon>Gigasporaceae</taxon>
        <taxon>Dentiscutata</taxon>
    </lineage>
</organism>
<proteinExistence type="predicted"/>